<evidence type="ECO:0000256" key="8">
    <source>
        <dbReference type="ARBA" id="ARBA00038408"/>
    </source>
</evidence>
<dbReference type="GO" id="GO:0003755">
    <property type="term" value="F:peptidyl-prolyl cis-trans isomerase activity"/>
    <property type="evidence" value="ECO:0007669"/>
    <property type="project" value="UniProtKB-KW"/>
</dbReference>
<dbReference type="GO" id="GO:0005886">
    <property type="term" value="C:plasma membrane"/>
    <property type="evidence" value="ECO:0007669"/>
    <property type="project" value="UniProtKB-SubCell"/>
</dbReference>
<evidence type="ECO:0000256" key="1">
    <source>
        <dbReference type="ARBA" id="ARBA00004382"/>
    </source>
</evidence>
<name>A0A4R5LT01_9GAMM</name>
<sequence length="626" mass="67871">MLQDIRKNSQGTLAKIIVGIIILAFAGFGLESILLGGGNSSVAEVNGEQISPLELQQAIDNQKRQLIAMMGDNIDPSMLDDQLLSQQAMQSLIQRKLLLQSASEMDLAVSGSQVGAVVASMEQFQLDGQFSPEMYRARLGEAGYTPNSFKQVMVEDMTLGQSRSGLAGSEFATPAELELNARIVGEQRDLRYLTIPLERFASAIEVSPEDIEAYYAEHSEEFLSEEAVELDYIELRSEDFRAPVEEQAIVDAYREEIVNGQYQTETRVSHILFEQGGDESDEAFAQRIADAQSRLASGLDFAEVASESSDDIGSSAFGGDLGYTAGEAFPAEMEQAIAELDVNAVSEPVETEAGVHIIKVTERREGEPPPLEEMRPQLEEQLAMAEARVELLLTVETLKDLAFNAENLDAPAGELSLEVKRSDKVSRNHQQGLFAEPGLLAAAFSEDVLNAGHNSDVIELSPDHWVVVSVRAHHPAEVLPLPAVEEEIVARITDERARAAVEAAAVAAARSLRAGESVEAFAKSSGYEWQVELGADRGNNMVPGEILASAFLLAPPAEGESVVDYVVSASGDALVYEIARVSPGSLSDLAENERRALQQMVGAEYGQLIDNEYRQGLRESADINVL</sequence>
<evidence type="ECO:0000256" key="7">
    <source>
        <dbReference type="ARBA" id="ARBA00023186"/>
    </source>
</evidence>
<dbReference type="Pfam" id="PF00639">
    <property type="entry name" value="Rotamase"/>
    <property type="match status" value="1"/>
</dbReference>
<keyword evidence="3" id="KW-0997">Cell inner membrane</keyword>
<comment type="caution">
    <text evidence="14">The sequence shown here is derived from an EMBL/GenBank/DDBJ whole genome shotgun (WGS) entry which is preliminary data.</text>
</comment>
<dbReference type="PANTHER" id="PTHR47529">
    <property type="entry name" value="PEPTIDYL-PROLYL CIS-TRANS ISOMERASE D"/>
    <property type="match status" value="1"/>
</dbReference>
<feature type="domain" description="PpiC" evidence="13">
    <location>
        <begin position="263"/>
        <end position="362"/>
    </location>
</feature>
<keyword evidence="6 12" id="KW-0472">Membrane</keyword>
<evidence type="ECO:0000313" key="15">
    <source>
        <dbReference type="Proteomes" id="UP000295554"/>
    </source>
</evidence>
<organism evidence="14 15">
    <name type="scientific">Seongchinamella unica</name>
    <dbReference type="NCBI Taxonomy" id="2547392"/>
    <lineage>
        <taxon>Bacteria</taxon>
        <taxon>Pseudomonadati</taxon>
        <taxon>Pseudomonadota</taxon>
        <taxon>Gammaproteobacteria</taxon>
        <taxon>Cellvibrionales</taxon>
        <taxon>Halieaceae</taxon>
        <taxon>Seongchinamella</taxon>
    </lineage>
</organism>
<keyword evidence="5 12" id="KW-1133">Transmembrane helix</keyword>
<dbReference type="InterPro" id="IPR052029">
    <property type="entry name" value="PpiD_chaperone"/>
</dbReference>
<protein>
    <recommendedName>
        <fullName evidence="9">Periplasmic chaperone PpiD</fullName>
    </recommendedName>
    <alternativeName>
        <fullName evidence="10">Periplasmic folding chaperone</fullName>
    </alternativeName>
</protein>
<dbReference type="PROSITE" id="PS50198">
    <property type="entry name" value="PPIC_PPIASE_2"/>
    <property type="match status" value="1"/>
</dbReference>
<comment type="similarity">
    <text evidence="8">Belongs to the PpiD chaperone family.</text>
</comment>
<dbReference type="InterPro" id="IPR046357">
    <property type="entry name" value="PPIase_dom_sf"/>
</dbReference>
<evidence type="ECO:0000259" key="13">
    <source>
        <dbReference type="PROSITE" id="PS50198"/>
    </source>
</evidence>
<proteinExistence type="inferred from homology"/>
<evidence type="ECO:0000256" key="11">
    <source>
        <dbReference type="PROSITE-ProRule" id="PRU00278"/>
    </source>
</evidence>
<evidence type="ECO:0000256" key="4">
    <source>
        <dbReference type="ARBA" id="ARBA00022692"/>
    </source>
</evidence>
<keyword evidence="15" id="KW-1185">Reference proteome</keyword>
<evidence type="ECO:0000256" key="5">
    <source>
        <dbReference type="ARBA" id="ARBA00022989"/>
    </source>
</evidence>
<accession>A0A4R5LT01</accession>
<keyword evidence="11" id="KW-0697">Rotamase</keyword>
<dbReference type="RefSeq" id="WP_133212571.1">
    <property type="nucleotide sequence ID" value="NZ_SMSE01000002.1"/>
</dbReference>
<dbReference type="PANTHER" id="PTHR47529:SF1">
    <property type="entry name" value="PERIPLASMIC CHAPERONE PPID"/>
    <property type="match status" value="1"/>
</dbReference>
<keyword evidence="7" id="KW-0143">Chaperone</keyword>
<evidence type="ECO:0000256" key="6">
    <source>
        <dbReference type="ARBA" id="ARBA00023136"/>
    </source>
</evidence>
<dbReference type="Gene3D" id="1.10.4030.10">
    <property type="entry name" value="Porin chaperone SurA, peptide-binding domain"/>
    <property type="match status" value="1"/>
</dbReference>
<dbReference type="PROSITE" id="PS01096">
    <property type="entry name" value="PPIC_PPIASE_1"/>
    <property type="match status" value="1"/>
</dbReference>
<comment type="subcellular location">
    <subcellularLocation>
        <location evidence="1">Cell inner membrane</location>
        <topology evidence="1">Single-pass type II membrane protein</topology>
        <orientation evidence="1">Periplasmic side</orientation>
    </subcellularLocation>
</comment>
<keyword evidence="11 14" id="KW-0413">Isomerase</keyword>
<evidence type="ECO:0000313" key="14">
    <source>
        <dbReference type="EMBL" id="TDG14020.1"/>
    </source>
</evidence>
<dbReference type="SUPFAM" id="SSF54534">
    <property type="entry name" value="FKBP-like"/>
    <property type="match status" value="1"/>
</dbReference>
<evidence type="ECO:0000256" key="2">
    <source>
        <dbReference type="ARBA" id="ARBA00022475"/>
    </source>
</evidence>
<keyword evidence="4 12" id="KW-0812">Transmembrane</keyword>
<dbReference type="EMBL" id="SMSE01000002">
    <property type="protein sequence ID" value="TDG14020.1"/>
    <property type="molecule type" value="Genomic_DNA"/>
</dbReference>
<dbReference type="OrthoDB" id="9812372at2"/>
<evidence type="ECO:0000256" key="12">
    <source>
        <dbReference type="SAM" id="Phobius"/>
    </source>
</evidence>
<dbReference type="SUPFAM" id="SSF109998">
    <property type="entry name" value="Triger factor/SurA peptide-binding domain-like"/>
    <property type="match status" value="1"/>
</dbReference>
<dbReference type="InterPro" id="IPR023058">
    <property type="entry name" value="PPIase_PpiC_CS"/>
</dbReference>
<evidence type="ECO:0000256" key="10">
    <source>
        <dbReference type="ARBA" id="ARBA00042775"/>
    </source>
</evidence>
<dbReference type="InterPro" id="IPR027304">
    <property type="entry name" value="Trigger_fact/SurA_dom_sf"/>
</dbReference>
<gene>
    <name evidence="14" type="ORF">E2F43_11060</name>
</gene>
<dbReference type="Proteomes" id="UP000295554">
    <property type="component" value="Unassembled WGS sequence"/>
</dbReference>
<reference evidence="14 15" key="1">
    <citation type="submission" date="2019-03" db="EMBL/GenBank/DDBJ databases">
        <title>Seongchinamella monodicae gen. nov., sp. nov., a novel member of the Gammaproteobacteria isolated from a tidal mudflat of beach.</title>
        <authorList>
            <person name="Yang H.G."/>
            <person name="Kang J.W."/>
            <person name="Lee S.D."/>
        </authorList>
    </citation>
    <scope>NUCLEOTIDE SEQUENCE [LARGE SCALE GENOMIC DNA]</scope>
    <source>
        <strain evidence="14 15">GH4-78</strain>
    </source>
</reference>
<evidence type="ECO:0000256" key="3">
    <source>
        <dbReference type="ARBA" id="ARBA00022519"/>
    </source>
</evidence>
<evidence type="ECO:0000256" key="9">
    <source>
        <dbReference type="ARBA" id="ARBA00040743"/>
    </source>
</evidence>
<dbReference type="AlphaFoldDB" id="A0A4R5LT01"/>
<dbReference type="InterPro" id="IPR000297">
    <property type="entry name" value="PPIase_PpiC"/>
</dbReference>
<dbReference type="Pfam" id="PF13624">
    <property type="entry name" value="SurA_N_3"/>
    <property type="match status" value="1"/>
</dbReference>
<keyword evidence="2" id="KW-1003">Cell membrane</keyword>
<feature type="transmembrane region" description="Helical" evidence="12">
    <location>
        <begin position="12"/>
        <end position="30"/>
    </location>
</feature>
<dbReference type="Gene3D" id="3.10.50.40">
    <property type="match status" value="1"/>
</dbReference>